<comment type="caution">
    <text evidence="3">The sequence shown here is derived from an EMBL/GenBank/DDBJ whole genome shotgun (WGS) entry which is preliminary data.</text>
</comment>
<sequence length="144" mass="16244">MAIELTPEVIDRLASGRSAWLTTVAKSGQPVPRLVWFYFDGAGIFVYTMPDALRVRHIKNNPLVSLHLDSDGRDRGVVIIGGPAHIDTIGVDMRQDEPYWTKYLDHAIEMGINNDMVADYHMRLRIDIQKVWTTPPEALLTDGD</sequence>
<accession>A0A1Q4HF33</accession>
<reference evidence="3 5" key="1">
    <citation type="submission" date="2016-09" db="EMBL/GenBank/DDBJ databases">
        <title>genome sequences of unsequenced Mycobacteria.</title>
        <authorList>
            <person name="Greninger A.L."/>
            <person name="Jerome K.R."/>
            <person name="Mcnair B."/>
            <person name="Wallis C."/>
            <person name="Fang F."/>
        </authorList>
    </citation>
    <scope>NUCLEOTIDE SEQUENCE [LARGE SCALE GENOMIC DNA]</scope>
    <source>
        <strain evidence="3 5">BM1</strain>
    </source>
</reference>
<dbReference type="EMBL" id="MIJD01000235">
    <property type="protein sequence ID" value="OPE51195.1"/>
    <property type="molecule type" value="Genomic_DNA"/>
</dbReference>
<protein>
    <submittedName>
        <fullName evidence="3 4">PPOX class F420-dependent oxidoreductase</fullName>
    </submittedName>
</protein>
<dbReference type="RefSeq" id="WP_073856493.1">
    <property type="nucleotide sequence ID" value="NZ_BAAATC010000011.1"/>
</dbReference>
<dbReference type="EMBL" id="PDCR01000052">
    <property type="protein sequence ID" value="PEG51430.1"/>
    <property type="molecule type" value="Genomic_DNA"/>
</dbReference>
<dbReference type="PANTHER" id="PTHR35176:SF6">
    <property type="entry name" value="HEME OXYGENASE HI_0854-RELATED"/>
    <property type="match status" value="1"/>
</dbReference>
<keyword evidence="1" id="KW-0560">Oxidoreductase</keyword>
<organism evidence="3 5">
    <name type="scientific">Mycolicibacterium diernhoferi</name>
    <dbReference type="NCBI Taxonomy" id="1801"/>
    <lineage>
        <taxon>Bacteria</taxon>
        <taxon>Bacillati</taxon>
        <taxon>Actinomycetota</taxon>
        <taxon>Actinomycetes</taxon>
        <taxon>Mycobacteriales</taxon>
        <taxon>Mycobacteriaceae</taxon>
        <taxon>Mycolicibacterium</taxon>
    </lineage>
</organism>
<dbReference type="InterPro" id="IPR012349">
    <property type="entry name" value="Split_barrel_FMN-bd"/>
</dbReference>
<dbReference type="PANTHER" id="PTHR35176">
    <property type="entry name" value="HEME OXYGENASE HI_0854-RELATED"/>
    <property type="match status" value="1"/>
</dbReference>
<evidence type="ECO:0000259" key="2">
    <source>
        <dbReference type="Pfam" id="PF01243"/>
    </source>
</evidence>
<dbReference type="InterPro" id="IPR052019">
    <property type="entry name" value="F420H2_bilvrd_red/Heme_oxyg"/>
</dbReference>
<dbReference type="STRING" id="1801.BRW64_12265"/>
<dbReference type="OrthoDB" id="157302at2"/>
<dbReference type="GO" id="GO:0005829">
    <property type="term" value="C:cytosol"/>
    <property type="evidence" value="ECO:0007669"/>
    <property type="project" value="TreeGrafter"/>
</dbReference>
<dbReference type="Gene3D" id="2.30.110.10">
    <property type="entry name" value="Electron Transport, Fmn-binding Protein, Chain A"/>
    <property type="match status" value="1"/>
</dbReference>
<evidence type="ECO:0000313" key="5">
    <source>
        <dbReference type="Proteomes" id="UP000191039"/>
    </source>
</evidence>
<keyword evidence="6" id="KW-1185">Reference proteome</keyword>
<dbReference type="Proteomes" id="UP000220340">
    <property type="component" value="Unassembled WGS sequence"/>
</dbReference>
<dbReference type="AlphaFoldDB" id="A0A1Q4HF33"/>
<name>A0A1Q4HF33_9MYCO</name>
<dbReference type="Proteomes" id="UP000191039">
    <property type="component" value="Unassembled WGS sequence"/>
</dbReference>
<dbReference type="Pfam" id="PF01243">
    <property type="entry name" value="PNPOx_N"/>
    <property type="match status" value="1"/>
</dbReference>
<evidence type="ECO:0000256" key="1">
    <source>
        <dbReference type="ARBA" id="ARBA00023002"/>
    </source>
</evidence>
<dbReference type="InterPro" id="IPR011576">
    <property type="entry name" value="Pyridox_Oxase_N"/>
</dbReference>
<dbReference type="SUPFAM" id="SSF50475">
    <property type="entry name" value="FMN-binding split barrel"/>
    <property type="match status" value="1"/>
</dbReference>
<dbReference type="NCBIfam" id="TIGR03667">
    <property type="entry name" value="Rv3369"/>
    <property type="match status" value="1"/>
</dbReference>
<reference evidence="4 6" key="2">
    <citation type="submission" date="2017-10" db="EMBL/GenBank/DDBJ databases">
        <title>The new phylogeny of genus Mycobacterium.</title>
        <authorList>
            <person name="Tortoli E."/>
            <person name="Trovato A."/>
            <person name="Cirillo D.M."/>
        </authorList>
    </citation>
    <scope>NUCLEOTIDE SEQUENCE [LARGE SCALE GENOMIC DNA]</scope>
    <source>
        <strain evidence="4 6">IP141170001</strain>
    </source>
</reference>
<dbReference type="GO" id="GO:0070967">
    <property type="term" value="F:coenzyme F420 binding"/>
    <property type="evidence" value="ECO:0007669"/>
    <property type="project" value="TreeGrafter"/>
</dbReference>
<evidence type="ECO:0000313" key="3">
    <source>
        <dbReference type="EMBL" id="OPE51195.1"/>
    </source>
</evidence>
<evidence type="ECO:0000313" key="6">
    <source>
        <dbReference type="Proteomes" id="UP000220340"/>
    </source>
</evidence>
<dbReference type="InterPro" id="IPR019966">
    <property type="entry name" value="F420-dep_enz_PPOX_Rv3369"/>
</dbReference>
<gene>
    <name evidence="3" type="ORF">BV510_19880</name>
    <name evidence="4" type="ORF">CRI78_26615</name>
</gene>
<evidence type="ECO:0000313" key="4">
    <source>
        <dbReference type="EMBL" id="PEG51430.1"/>
    </source>
</evidence>
<dbReference type="GO" id="GO:0016627">
    <property type="term" value="F:oxidoreductase activity, acting on the CH-CH group of donors"/>
    <property type="evidence" value="ECO:0007669"/>
    <property type="project" value="TreeGrafter"/>
</dbReference>
<proteinExistence type="predicted"/>
<feature type="domain" description="Pyridoxamine 5'-phosphate oxidase N-terminal" evidence="2">
    <location>
        <begin position="5"/>
        <end position="133"/>
    </location>
</feature>